<proteinExistence type="predicted"/>
<protein>
    <submittedName>
        <fullName evidence="1">Uncharacterized protein</fullName>
    </submittedName>
</protein>
<name>A0ACB7SU69_HYAAI</name>
<organism evidence="1 2">
    <name type="scientific">Hyalomma asiaticum</name>
    <name type="common">Tick</name>
    <dbReference type="NCBI Taxonomy" id="266040"/>
    <lineage>
        <taxon>Eukaryota</taxon>
        <taxon>Metazoa</taxon>
        <taxon>Ecdysozoa</taxon>
        <taxon>Arthropoda</taxon>
        <taxon>Chelicerata</taxon>
        <taxon>Arachnida</taxon>
        <taxon>Acari</taxon>
        <taxon>Parasitiformes</taxon>
        <taxon>Ixodida</taxon>
        <taxon>Ixodoidea</taxon>
        <taxon>Ixodidae</taxon>
        <taxon>Hyalomminae</taxon>
        <taxon>Hyalomma</taxon>
    </lineage>
</organism>
<sequence>MGSRCLDPVVRDFGRWHVGSTGEEAEQLILSFHRLGKELEGDLHSRLEQLLAVYRELHSKMDAASALERYRGLCEQLCSGAPADPASLQHQQDLQLKALRASLEEQHSQEKTALLSEQVVRTKELLSNHRAEVEQLERAAEARLADERRRLTEELDVLRRSLWEKEQAFSRAADDQQAKASAEMAALISKHTDEIQKLSSALEEEQQKTDSLRSAFNSLKKERDDIVELAEGIARTNSGLAVDPTTAIRRLAEENATLRREAQAMKAQHESMLSEEKAKLKDEVEAVHAEYESTLQNLEEKLRETQVEHRRRLEELLASQEQYQEELKLKDEELLLLKHEVEQYADTLGSQRLEYDQELENIERRLEIKHTAEIEALKSEHRANIEVLRESLQRELQDVKAGYEEQQQKLHRSLETEHNLVANSQKAQFELALEALKKTHKMQTEKLKEQHASAMEQFSKEKAQLEQRMAEERVSAVQDMKSKLEAHYREIVDTTRVECAARVKQLQDELAKMEQQLSSLRQQKEEGQPVEEELVATKISMSAAEKPAKAVSLDSLDGKLPEGKDEQGTAQEAVRSRHQVTTAVSENREASAEWSEISVEDILYERSELMKQLRSLSATVDKLQEEKEDLREQLRKANEELTSKEIRATSRSPRHTAQTNTRLLNVLSDLVKTYVDTEQEIQDALGQLGLSRVDSPASNTAADEDYSSLGGTSCQTQGSKEDFADGFLSELCEDGPDLTPRTWDMFASAIGMQDTSEMEGEDVVLGASRRLRTAVDRVLRLLAEVSEHRGEDFRGLVQRNRDLCQELRQESQLHNQLALDLLHAQERGRALELEKQHLEDTVSQLEEQRTELQREVRSLRARAQRLEDARESLGEQRQLLEEQRRMLREGLHEPQIIGLLEEHERLSEEKRRLQRSQDQERDVLAARLAELEAALEEASTQREELLESRRLEVADLQAQIDAMDKQLLSHKKFIEEQTHEREQEREDFAQELAKLQEALKDKEKIQNCEQRLSKEIESLEQQLRMRVEDHGLVQRKRDQLEAEVRSRDDKIHDLRDIIRDLEADLSNKSHTVHELTLRVSNLEEALSEARQGEQEALHELEKARGGAQGNQSADMAKRVKQLEEQLEARTQELDKMVQMGSLLQEFRAQVRSLEEKVESRIRQVQDAHGSLRQLVQALSPVGGSREGALSGTSEDSSSLSAGGVQTLSVDDIRDGLSPSALQWDELRGLEEKVDALVAAVGDTFQENAQLRKVLKSTKKDKEELEREKKALQELNQQQLLQVSALKAHVEDARLGLSPLCNQGGGPVGQQLRQLRKDLLREKEAREVAEQKLQLSTEQVTSLRSQLTRQRELVAKQRERHRPSQHAGTLTRDLEANHSPPSPHFAKLQKVAATRGTMTDLSLQKLLELEAAVQKVRALERTVELEAARSSKQKQSITELEALLQERDEEIEALHQAVEAQVSPLREKLHAMEEELVSRERAESEQRESLKQELARMREAHEASSRRLQLRLHEAQELHANAQEALRKEVLALRDTLSRSIPKDEAAAALNKAVSAEREQQQSKHHEEIRLLEETWRGRLEAERKRLEQEHAQHTADLERQYQLHTRMRTWNRTDLEKEMASYLEQASALDARHQHALEALRQQFEQEKQQMRQAHADEMQCRLEKLCTDLAREHAEQLAKLRETAEAEKVALLQERHDAQVQSPTHSTWQQVANRNGSDSSLPGSSSGKAAQLLTQEEIRSLVSRRVMEEVTRLCRMHEAEVAELKKAMERQWGSEQRVGTSAAECSTAKEMTGSSEAKDIQRLQQAHQAELAHLRAEMTKMLQEKEEVLTARADQHMLSTEARFQRERDELSEALRRAHSEAAQQDAAHREQLRRTEATLRAQLETEKGRLALQQEQLVWRLREEHAQQVQALRAEQLQEVEALREELDRVKLKLRAHKMAAALRSRGSTPPSDNGSTASSLASSLASTSTLEENSSQDTMVSPALRDLLGKIYREGLHVLSLTERQLLQRHFTPPPERSGNTTAASDHSTATVKAVSSPATDDVRQLHQVLNQERLAHKKALEELQEQMNNSRDQHDQKELKLKAKVDTLEGQLRQERSRAEELKQRLDAEQAKTLDLLTQLNGQRSSCLELEMALANCRSDLADANRQILALKQEVLHCKSSLEVEKLHAQNMLNAVNAERAHFNQLQATLELERRRGAMTHEQDLQLIHELRVGPSSLPSTPARQTQLSDIEKMRGGAPSSTTHLNSSLLSEADNGGSHSGGHYMCAREKLTLSQSLLKAEEEISRLRQLTLSQDLLLGRTAADGNPSPAICRLLHKLYWKYRKAESWRKGLVYQKQYLLSLLQGFQATEDVALRMLSGSRRRPPPSPPPLHHIDGIGTSSDDDGRPRQQGFRLHSADSSGGRHFQHLLTYQSRGRQDSDEAPLPSGSSSHSSADGSSGIASSPPMPARFRFRSAVQAVVALHRMQHLVHKWRLAACVPPTPVLLHKVELAVRSVPHGGTWRLGASTCSGLSMATARSSQSSLVSANTSQASAATVLCHRLPPPPRTPSRPSQSQPASMREFVERLDSLHKQFGLSDDQHC</sequence>
<reference evidence="1" key="1">
    <citation type="submission" date="2020-05" db="EMBL/GenBank/DDBJ databases">
        <title>Large-scale comparative analyses of tick genomes elucidate their genetic diversity and vector capacities.</title>
        <authorList>
            <person name="Jia N."/>
            <person name="Wang J."/>
            <person name="Shi W."/>
            <person name="Du L."/>
            <person name="Sun Y."/>
            <person name="Zhan W."/>
            <person name="Jiang J."/>
            <person name="Wang Q."/>
            <person name="Zhang B."/>
            <person name="Ji P."/>
            <person name="Sakyi L.B."/>
            <person name="Cui X."/>
            <person name="Yuan T."/>
            <person name="Jiang B."/>
            <person name="Yang W."/>
            <person name="Lam T.T.-Y."/>
            <person name="Chang Q."/>
            <person name="Ding S."/>
            <person name="Wang X."/>
            <person name="Zhu J."/>
            <person name="Ruan X."/>
            <person name="Zhao L."/>
            <person name="Wei J."/>
            <person name="Que T."/>
            <person name="Du C."/>
            <person name="Cheng J."/>
            <person name="Dai P."/>
            <person name="Han X."/>
            <person name="Huang E."/>
            <person name="Gao Y."/>
            <person name="Liu J."/>
            <person name="Shao H."/>
            <person name="Ye R."/>
            <person name="Li L."/>
            <person name="Wei W."/>
            <person name="Wang X."/>
            <person name="Wang C."/>
            <person name="Yang T."/>
            <person name="Huo Q."/>
            <person name="Li W."/>
            <person name="Guo W."/>
            <person name="Chen H."/>
            <person name="Zhou L."/>
            <person name="Ni X."/>
            <person name="Tian J."/>
            <person name="Zhou Y."/>
            <person name="Sheng Y."/>
            <person name="Liu T."/>
            <person name="Pan Y."/>
            <person name="Xia L."/>
            <person name="Li J."/>
            <person name="Zhao F."/>
            <person name="Cao W."/>
        </authorList>
    </citation>
    <scope>NUCLEOTIDE SEQUENCE</scope>
    <source>
        <strain evidence="1">Hyas-2018</strain>
    </source>
</reference>
<evidence type="ECO:0000313" key="2">
    <source>
        <dbReference type="Proteomes" id="UP000821845"/>
    </source>
</evidence>
<dbReference type="Proteomes" id="UP000821845">
    <property type="component" value="Chromosome 2"/>
</dbReference>
<accession>A0ACB7SU69</accession>
<comment type="caution">
    <text evidence="1">The sequence shown here is derived from an EMBL/GenBank/DDBJ whole genome shotgun (WGS) entry which is preliminary data.</text>
</comment>
<dbReference type="EMBL" id="CM023482">
    <property type="protein sequence ID" value="KAH6938762.1"/>
    <property type="molecule type" value="Genomic_DNA"/>
</dbReference>
<keyword evidence="2" id="KW-1185">Reference proteome</keyword>
<gene>
    <name evidence="1" type="ORF">HPB50_012421</name>
</gene>
<evidence type="ECO:0000313" key="1">
    <source>
        <dbReference type="EMBL" id="KAH6938762.1"/>
    </source>
</evidence>